<dbReference type="GO" id="GO:0005524">
    <property type="term" value="F:ATP binding"/>
    <property type="evidence" value="ECO:0007669"/>
    <property type="project" value="UniProtKB-KW"/>
</dbReference>
<sequence>MNTMTHTMAESVATVRSVVLVADARRAALAFLERLRRPSMTAEAADNVVLVVSELVTNALRHGGGSCTVELTAQVEGLEVAVHDASPHAPRTRTPDMGGAGGFGWAMVNRLARATAVTRRASGGKTVSALLAW</sequence>
<dbReference type="InterPro" id="IPR050267">
    <property type="entry name" value="Anti-sigma-factor_SerPK"/>
</dbReference>
<dbReference type="SUPFAM" id="SSF55874">
    <property type="entry name" value="ATPase domain of HSP90 chaperone/DNA topoisomerase II/histidine kinase"/>
    <property type="match status" value="1"/>
</dbReference>
<dbReference type="GO" id="GO:0004674">
    <property type="term" value="F:protein serine/threonine kinase activity"/>
    <property type="evidence" value="ECO:0007669"/>
    <property type="project" value="UniProtKB-KW"/>
</dbReference>
<dbReference type="STRING" id="66430.ACS04_27960"/>
<dbReference type="Gene3D" id="3.30.565.10">
    <property type="entry name" value="Histidine kinase-like ATPase, C-terminal domain"/>
    <property type="match status" value="1"/>
</dbReference>
<dbReference type="Proteomes" id="UP000035932">
    <property type="component" value="Unassembled WGS sequence"/>
</dbReference>
<evidence type="ECO:0000259" key="2">
    <source>
        <dbReference type="Pfam" id="PF13581"/>
    </source>
</evidence>
<keyword evidence="1" id="KW-0808">Transferase</keyword>
<protein>
    <submittedName>
        <fullName evidence="3">ATP-binding protein</fullName>
    </submittedName>
</protein>
<keyword evidence="1" id="KW-0418">Kinase</keyword>
<dbReference type="AlphaFoldDB" id="A0A0J7ABL4"/>
<dbReference type="InterPro" id="IPR036890">
    <property type="entry name" value="HATPase_C_sf"/>
</dbReference>
<dbReference type="InterPro" id="IPR003594">
    <property type="entry name" value="HATPase_dom"/>
</dbReference>
<dbReference type="OrthoDB" id="5184679at2"/>
<reference evidence="3 4" key="1">
    <citation type="submission" date="2015-06" db="EMBL/GenBank/DDBJ databases">
        <title>Recapitulation of the evolution of biosynthetic gene clusters reveals hidden chemical diversity on bacterial genomes.</title>
        <authorList>
            <person name="Cruz-Morales P."/>
            <person name="Martinez-Guerrero C."/>
            <person name="Morales-Escalante M.A."/>
            <person name="Yanez-Guerra L.A."/>
            <person name="Kopp J.F."/>
            <person name="Feldmann J."/>
            <person name="Ramos-Aboites H.E."/>
            <person name="Barona-Gomez F."/>
        </authorList>
    </citation>
    <scope>NUCLEOTIDE SEQUENCE [LARGE SCALE GENOMIC DNA]</scope>
    <source>
        <strain evidence="3 4">ATCC 31245</strain>
    </source>
</reference>
<organism evidence="3 4">
    <name type="scientific">Streptomyces roseus</name>
    <dbReference type="NCBI Taxonomy" id="66430"/>
    <lineage>
        <taxon>Bacteria</taxon>
        <taxon>Bacillati</taxon>
        <taxon>Actinomycetota</taxon>
        <taxon>Actinomycetes</taxon>
        <taxon>Kitasatosporales</taxon>
        <taxon>Streptomycetaceae</taxon>
        <taxon>Streptomyces</taxon>
    </lineage>
</organism>
<keyword evidence="3" id="KW-0067">ATP-binding</keyword>
<keyword evidence="1" id="KW-0723">Serine/threonine-protein kinase</keyword>
<dbReference type="RefSeq" id="WP_048479739.1">
    <property type="nucleotide sequence ID" value="NZ_JBIRUD010000001.1"/>
</dbReference>
<dbReference type="Pfam" id="PF13581">
    <property type="entry name" value="HATPase_c_2"/>
    <property type="match status" value="1"/>
</dbReference>
<dbReference type="EMBL" id="LFML01000126">
    <property type="protein sequence ID" value="KMO94631.1"/>
    <property type="molecule type" value="Genomic_DNA"/>
</dbReference>
<dbReference type="PANTHER" id="PTHR35526:SF3">
    <property type="entry name" value="ANTI-SIGMA-F FACTOR RSBW"/>
    <property type="match status" value="1"/>
</dbReference>
<gene>
    <name evidence="3" type="ORF">ACS04_27960</name>
</gene>
<dbReference type="PATRIC" id="fig|66430.4.peg.1225"/>
<keyword evidence="4" id="KW-1185">Reference proteome</keyword>
<name>A0A0J7ABL4_9ACTN</name>
<keyword evidence="3" id="KW-0547">Nucleotide-binding</keyword>
<evidence type="ECO:0000313" key="3">
    <source>
        <dbReference type="EMBL" id="KMO94631.1"/>
    </source>
</evidence>
<feature type="domain" description="Histidine kinase/HSP90-like ATPase" evidence="2">
    <location>
        <begin position="24"/>
        <end position="128"/>
    </location>
</feature>
<evidence type="ECO:0000256" key="1">
    <source>
        <dbReference type="ARBA" id="ARBA00022527"/>
    </source>
</evidence>
<proteinExistence type="predicted"/>
<comment type="caution">
    <text evidence="3">The sequence shown here is derived from an EMBL/GenBank/DDBJ whole genome shotgun (WGS) entry which is preliminary data.</text>
</comment>
<dbReference type="PANTHER" id="PTHR35526">
    <property type="entry name" value="ANTI-SIGMA-F FACTOR RSBW-RELATED"/>
    <property type="match status" value="1"/>
</dbReference>
<accession>A0A0J7ABL4</accession>
<dbReference type="CDD" id="cd16936">
    <property type="entry name" value="HATPase_RsbW-like"/>
    <property type="match status" value="1"/>
</dbReference>
<evidence type="ECO:0000313" key="4">
    <source>
        <dbReference type="Proteomes" id="UP000035932"/>
    </source>
</evidence>